<evidence type="ECO:0000313" key="3">
    <source>
        <dbReference type="Proteomes" id="UP000835052"/>
    </source>
</evidence>
<dbReference type="Pfam" id="PF07690">
    <property type="entry name" value="MFS_1"/>
    <property type="match status" value="1"/>
</dbReference>
<dbReference type="PANTHER" id="PTHR11360:SF260">
    <property type="entry name" value="MFS DOMAIN-CONTAINING PROTEIN"/>
    <property type="match status" value="1"/>
</dbReference>
<evidence type="ECO:0008006" key="4">
    <source>
        <dbReference type="Google" id="ProtNLM"/>
    </source>
</evidence>
<protein>
    <recommendedName>
        <fullName evidence="4">Major facilitator superfamily (MFS) profile domain-containing protein</fullName>
    </recommendedName>
</protein>
<dbReference type="InterPro" id="IPR036259">
    <property type="entry name" value="MFS_trans_sf"/>
</dbReference>
<keyword evidence="3" id="KW-1185">Reference proteome</keyword>
<feature type="transmembrane region" description="Helical" evidence="1">
    <location>
        <begin position="79"/>
        <end position="102"/>
    </location>
</feature>
<feature type="transmembrane region" description="Helical" evidence="1">
    <location>
        <begin position="236"/>
        <end position="256"/>
    </location>
</feature>
<dbReference type="PANTHER" id="PTHR11360">
    <property type="entry name" value="MONOCARBOXYLATE TRANSPORTER"/>
    <property type="match status" value="1"/>
</dbReference>
<keyword evidence="1" id="KW-1133">Transmembrane helix</keyword>
<dbReference type="AlphaFoldDB" id="A0A8S1GXX5"/>
<name>A0A8S1GXX5_9PELO</name>
<accession>A0A8S1GXX5</accession>
<reference evidence="2" key="1">
    <citation type="submission" date="2020-10" db="EMBL/GenBank/DDBJ databases">
        <authorList>
            <person name="Kikuchi T."/>
        </authorList>
    </citation>
    <scope>NUCLEOTIDE SEQUENCE</scope>
    <source>
        <strain evidence="2">NKZ352</strain>
    </source>
</reference>
<dbReference type="OrthoDB" id="6509908at2759"/>
<organism evidence="2 3">
    <name type="scientific">Caenorhabditis auriculariae</name>
    <dbReference type="NCBI Taxonomy" id="2777116"/>
    <lineage>
        <taxon>Eukaryota</taxon>
        <taxon>Metazoa</taxon>
        <taxon>Ecdysozoa</taxon>
        <taxon>Nematoda</taxon>
        <taxon>Chromadorea</taxon>
        <taxon>Rhabditida</taxon>
        <taxon>Rhabditina</taxon>
        <taxon>Rhabditomorpha</taxon>
        <taxon>Rhabditoidea</taxon>
        <taxon>Rhabditidae</taxon>
        <taxon>Peloderinae</taxon>
        <taxon>Caenorhabditis</taxon>
    </lineage>
</organism>
<sequence>MAAPTRTAIRGREGRRPMVPRRAMFAEEENKPSEWRHSWLIVFGFYILLTETGVRQVMNGFVVPVMETYNCTKREADTAVLMIPMSSSLIFGPLCSMFYAYAGAQISIGLGAIFCILGFVCGAFAPTIEILMVCTLAIGVGCGLMRNSTISIQCEYFKKKRNFAMSCISIGPGIGIFALPRILKKIMDVSNGWTEAWIFLASLYVISGVMALFITKKPGEGQRNFFHFSGVKVFTKLEFILHLIASFCASAVTFIYKTLKMSTATRD</sequence>
<dbReference type="EMBL" id="CAJGYM010000009">
    <property type="protein sequence ID" value="CAD6188766.1"/>
    <property type="molecule type" value="Genomic_DNA"/>
</dbReference>
<dbReference type="InterPro" id="IPR050327">
    <property type="entry name" value="Proton-linked_MCT"/>
</dbReference>
<dbReference type="Proteomes" id="UP000835052">
    <property type="component" value="Unassembled WGS sequence"/>
</dbReference>
<keyword evidence="1" id="KW-0472">Membrane</keyword>
<evidence type="ECO:0000256" key="1">
    <source>
        <dbReference type="SAM" id="Phobius"/>
    </source>
</evidence>
<evidence type="ECO:0000313" key="2">
    <source>
        <dbReference type="EMBL" id="CAD6188766.1"/>
    </source>
</evidence>
<proteinExistence type="predicted"/>
<comment type="caution">
    <text evidence="2">The sequence shown here is derived from an EMBL/GenBank/DDBJ whole genome shotgun (WGS) entry which is preliminary data.</text>
</comment>
<feature type="transmembrane region" description="Helical" evidence="1">
    <location>
        <begin position="195"/>
        <end position="215"/>
    </location>
</feature>
<feature type="transmembrane region" description="Helical" evidence="1">
    <location>
        <begin position="162"/>
        <end position="183"/>
    </location>
</feature>
<dbReference type="GO" id="GO:0008028">
    <property type="term" value="F:monocarboxylic acid transmembrane transporter activity"/>
    <property type="evidence" value="ECO:0007669"/>
    <property type="project" value="TreeGrafter"/>
</dbReference>
<dbReference type="Gene3D" id="1.20.1250.20">
    <property type="entry name" value="MFS general substrate transporter like domains"/>
    <property type="match status" value="1"/>
</dbReference>
<keyword evidence="1" id="KW-0812">Transmembrane</keyword>
<gene>
    <name evidence="2" type="ORF">CAUJ_LOCUS4685</name>
</gene>
<feature type="transmembrane region" description="Helical" evidence="1">
    <location>
        <begin position="108"/>
        <end position="141"/>
    </location>
</feature>
<dbReference type="SUPFAM" id="SSF103473">
    <property type="entry name" value="MFS general substrate transporter"/>
    <property type="match status" value="1"/>
</dbReference>
<dbReference type="InterPro" id="IPR011701">
    <property type="entry name" value="MFS"/>
</dbReference>